<dbReference type="PANTHER" id="PTHR42948:SF1">
    <property type="entry name" value="TRANSPORTER"/>
    <property type="match status" value="1"/>
</dbReference>
<evidence type="ECO:0000256" key="7">
    <source>
        <dbReference type="SAM" id="Phobius"/>
    </source>
</evidence>
<keyword evidence="3 6" id="KW-0812">Transmembrane</keyword>
<gene>
    <name evidence="8" type="ORF">ACFOKA_08170</name>
</gene>
<sequence>MNSISKTEPSPQWSSRFGFLLATIGFSVGLGNIWRFPYLAGENGGGAFVLIYIVCVFAIGIPIVMAEMVIGKRGGSTPARSFKTIAMKDGLNSQWSLVGHLAVITGFLIIAAYCVVGGWTLHYIYLSVSGELADIENTASATIFQQLLAKPSLLIFWNTVFILLNAGVVIRGVNSGIEKAAKILMPALFILLVGLAGYGLVVGDMEQSLAFLFKPDFSKVTGFTVINAVGQAFFSVGVGMAALLTYSAYLPKGINIAKSATIICISDTIVALLAGLAIFPFVFLFDFSPSEGPGLVFITMPTVLGGFGGGLLTLAFFTLLAVAALTSSIGGFEVFVAIGRNQGISRPKSIGISAALCWVLGLTTIISFNVAADFYPLAFIPGFETATFFDAFNIIASTIGLPIGAALMAIFVGWFMSRQASAKILGFTTEHRVFRVWRFLAKWLLPFAILAILATGLRS</sequence>
<keyword evidence="2 6" id="KW-0813">Transport</keyword>
<feature type="transmembrane region" description="Helical" evidence="7">
    <location>
        <begin position="97"/>
        <end position="121"/>
    </location>
</feature>
<dbReference type="InterPro" id="IPR037272">
    <property type="entry name" value="SNS_sf"/>
</dbReference>
<keyword evidence="9" id="KW-1185">Reference proteome</keyword>
<dbReference type="InterPro" id="IPR047218">
    <property type="entry name" value="YocR/YhdH-like"/>
</dbReference>
<reference evidence="9" key="1">
    <citation type="journal article" date="2019" name="Int. J. Syst. Evol. Microbiol.">
        <title>The Global Catalogue of Microorganisms (GCM) 10K type strain sequencing project: providing services to taxonomists for standard genome sequencing and annotation.</title>
        <authorList>
            <consortium name="The Broad Institute Genomics Platform"/>
            <consortium name="The Broad Institute Genome Sequencing Center for Infectious Disease"/>
            <person name="Wu L."/>
            <person name="Ma J."/>
        </authorList>
    </citation>
    <scope>NUCLEOTIDE SEQUENCE [LARGE SCALE GENOMIC DNA]</scope>
    <source>
        <strain evidence="9">KCTC 62164</strain>
    </source>
</reference>
<dbReference type="CDD" id="cd10336">
    <property type="entry name" value="SLC6sbd_Tyt1-Like"/>
    <property type="match status" value="1"/>
</dbReference>
<evidence type="ECO:0000256" key="6">
    <source>
        <dbReference type="RuleBase" id="RU003732"/>
    </source>
</evidence>
<dbReference type="RefSeq" id="WP_194214227.1">
    <property type="nucleotide sequence ID" value="NZ_CP061205.1"/>
</dbReference>
<comment type="subcellular location">
    <subcellularLocation>
        <location evidence="1">Membrane</location>
        <topology evidence="1">Multi-pass membrane protein</topology>
    </subcellularLocation>
</comment>
<dbReference type="PRINTS" id="PR00176">
    <property type="entry name" value="NANEUSMPORT"/>
</dbReference>
<accession>A0ABV7D4Q1</accession>
<keyword evidence="5 7" id="KW-0472">Membrane</keyword>
<dbReference type="InterPro" id="IPR000175">
    <property type="entry name" value="Na/ntran_symport"/>
</dbReference>
<dbReference type="EMBL" id="JBHRSL010000005">
    <property type="protein sequence ID" value="MFC3051877.1"/>
    <property type="molecule type" value="Genomic_DNA"/>
</dbReference>
<evidence type="ECO:0000313" key="9">
    <source>
        <dbReference type="Proteomes" id="UP001595444"/>
    </source>
</evidence>
<feature type="transmembrane region" description="Helical" evidence="7">
    <location>
        <begin position="183"/>
        <end position="203"/>
    </location>
</feature>
<evidence type="ECO:0000256" key="5">
    <source>
        <dbReference type="ARBA" id="ARBA00023136"/>
    </source>
</evidence>
<evidence type="ECO:0000256" key="3">
    <source>
        <dbReference type="ARBA" id="ARBA00022692"/>
    </source>
</evidence>
<feature type="transmembrane region" description="Helical" evidence="7">
    <location>
        <begin position="46"/>
        <end position="70"/>
    </location>
</feature>
<dbReference type="PANTHER" id="PTHR42948">
    <property type="entry name" value="TRANSPORTER"/>
    <property type="match status" value="1"/>
</dbReference>
<evidence type="ECO:0000256" key="4">
    <source>
        <dbReference type="ARBA" id="ARBA00022989"/>
    </source>
</evidence>
<keyword evidence="4 7" id="KW-1133">Transmembrane helix</keyword>
<keyword evidence="6" id="KW-0769">Symport</keyword>
<dbReference type="PROSITE" id="PS00610">
    <property type="entry name" value="NA_NEUROTRAN_SYMP_1"/>
    <property type="match status" value="1"/>
</dbReference>
<dbReference type="SUPFAM" id="SSF161070">
    <property type="entry name" value="SNF-like"/>
    <property type="match status" value="1"/>
</dbReference>
<name>A0ABV7D4Q1_9PROT</name>
<feature type="transmembrane region" description="Helical" evidence="7">
    <location>
        <begin position="16"/>
        <end position="34"/>
    </location>
</feature>
<feature type="transmembrane region" description="Helical" evidence="7">
    <location>
        <begin position="262"/>
        <end position="285"/>
    </location>
</feature>
<dbReference type="Pfam" id="PF00209">
    <property type="entry name" value="SNF"/>
    <property type="match status" value="2"/>
</dbReference>
<protein>
    <recommendedName>
        <fullName evidence="6">Transporter</fullName>
    </recommendedName>
</protein>
<feature type="transmembrane region" description="Helical" evidence="7">
    <location>
        <begin position="436"/>
        <end position="457"/>
    </location>
</feature>
<dbReference type="PROSITE" id="PS50267">
    <property type="entry name" value="NA_NEUROTRAN_SYMP_3"/>
    <property type="match status" value="1"/>
</dbReference>
<dbReference type="NCBIfam" id="NF037979">
    <property type="entry name" value="Na_transp"/>
    <property type="match status" value="1"/>
</dbReference>
<comment type="similarity">
    <text evidence="6">Belongs to the sodium:neurotransmitter symporter (SNF) (TC 2.A.22) family.</text>
</comment>
<evidence type="ECO:0000256" key="1">
    <source>
        <dbReference type="ARBA" id="ARBA00004141"/>
    </source>
</evidence>
<dbReference type="Proteomes" id="UP001595444">
    <property type="component" value="Unassembled WGS sequence"/>
</dbReference>
<evidence type="ECO:0000313" key="8">
    <source>
        <dbReference type="EMBL" id="MFC3051877.1"/>
    </source>
</evidence>
<proteinExistence type="inferred from homology"/>
<feature type="transmembrane region" description="Helical" evidence="7">
    <location>
        <begin position="223"/>
        <end position="250"/>
    </location>
</feature>
<organism evidence="8 9">
    <name type="scientific">Kordiimonas pumila</name>
    <dbReference type="NCBI Taxonomy" id="2161677"/>
    <lineage>
        <taxon>Bacteria</taxon>
        <taxon>Pseudomonadati</taxon>
        <taxon>Pseudomonadota</taxon>
        <taxon>Alphaproteobacteria</taxon>
        <taxon>Kordiimonadales</taxon>
        <taxon>Kordiimonadaceae</taxon>
        <taxon>Kordiimonas</taxon>
    </lineage>
</organism>
<comment type="caution">
    <text evidence="8">The sequence shown here is derived from an EMBL/GenBank/DDBJ whole genome shotgun (WGS) entry which is preliminary data.</text>
</comment>
<feature type="transmembrane region" description="Helical" evidence="7">
    <location>
        <begin position="305"/>
        <end position="338"/>
    </location>
</feature>
<evidence type="ECO:0000256" key="2">
    <source>
        <dbReference type="ARBA" id="ARBA00022448"/>
    </source>
</evidence>
<feature type="transmembrane region" description="Helical" evidence="7">
    <location>
        <begin position="350"/>
        <end position="371"/>
    </location>
</feature>
<feature type="transmembrane region" description="Helical" evidence="7">
    <location>
        <begin position="391"/>
        <end position="415"/>
    </location>
</feature>
<feature type="transmembrane region" description="Helical" evidence="7">
    <location>
        <begin position="154"/>
        <end position="171"/>
    </location>
</feature>